<keyword evidence="5" id="KW-0802">TPR repeat</keyword>
<dbReference type="PANTHER" id="PTHR23327:SF42">
    <property type="entry name" value="LON PEPTIDASE N-TERMINAL DOMAIN AND RING FINGER PROTEIN C14F5.10C"/>
    <property type="match status" value="1"/>
</dbReference>
<dbReference type="PROSITE" id="PS00518">
    <property type="entry name" value="ZF_RING_1"/>
    <property type="match status" value="1"/>
</dbReference>
<keyword evidence="1" id="KW-0479">Metal-binding</keyword>
<evidence type="ECO:0000259" key="6">
    <source>
        <dbReference type="PROSITE" id="PS50089"/>
    </source>
</evidence>
<keyword evidence="2 4" id="KW-0863">Zinc-finger</keyword>
<dbReference type="SMART" id="SM00028">
    <property type="entry name" value="TPR"/>
    <property type="match status" value="2"/>
</dbReference>
<protein>
    <recommendedName>
        <fullName evidence="6">RING-type domain-containing protein</fullName>
    </recommendedName>
</protein>
<feature type="repeat" description="TPR" evidence="5">
    <location>
        <begin position="90"/>
        <end position="123"/>
    </location>
</feature>
<dbReference type="EMBL" id="HACG01001585">
    <property type="protein sequence ID" value="CEK48450.1"/>
    <property type="molecule type" value="Transcribed_RNA"/>
</dbReference>
<evidence type="ECO:0000256" key="4">
    <source>
        <dbReference type="PROSITE-ProRule" id="PRU00175"/>
    </source>
</evidence>
<gene>
    <name evidence="7" type="primary">ORF4005</name>
</gene>
<dbReference type="InterPro" id="IPR019734">
    <property type="entry name" value="TPR_rpt"/>
</dbReference>
<feature type="domain" description="RING-type" evidence="6">
    <location>
        <begin position="23"/>
        <end position="58"/>
    </location>
</feature>
<dbReference type="InterPro" id="IPR001841">
    <property type="entry name" value="Znf_RING"/>
</dbReference>
<dbReference type="GO" id="GO:0008270">
    <property type="term" value="F:zinc ion binding"/>
    <property type="evidence" value="ECO:0007669"/>
    <property type="project" value="UniProtKB-KW"/>
</dbReference>
<evidence type="ECO:0000256" key="5">
    <source>
        <dbReference type="PROSITE-ProRule" id="PRU00339"/>
    </source>
</evidence>
<dbReference type="InterPro" id="IPR027370">
    <property type="entry name" value="Znf-RING_euk"/>
</dbReference>
<dbReference type="InterPro" id="IPR017907">
    <property type="entry name" value="Znf_RING_CS"/>
</dbReference>
<accession>A0A0B6XYW7</accession>
<evidence type="ECO:0000256" key="3">
    <source>
        <dbReference type="ARBA" id="ARBA00022833"/>
    </source>
</evidence>
<sequence length="177" mass="20249">QDTTNHGDGNLAQQTKRRYMFTCGLCQGLLTDPATLQCGHTFCRNCIEKDKSKTCELCGIVHYRLQIRNRGSNVVLTNLVEKWFPQKYTSSQLKKKGNEYFSAQDYKSAVEIYSQAITISKTDHLLLSNRSHCYVLMDQFDEALVDAEQVLLLDPNWPKGYFRKGCALYGLGRYEDA</sequence>
<dbReference type="SUPFAM" id="SSF57850">
    <property type="entry name" value="RING/U-box"/>
    <property type="match status" value="1"/>
</dbReference>
<feature type="non-terminal residue" evidence="7">
    <location>
        <position position="1"/>
    </location>
</feature>
<dbReference type="InterPro" id="IPR011990">
    <property type="entry name" value="TPR-like_helical_dom_sf"/>
</dbReference>
<feature type="non-terminal residue" evidence="7">
    <location>
        <position position="177"/>
    </location>
</feature>
<dbReference type="Pfam" id="PF25575">
    <property type="entry name" value="TPR_BSK1_C"/>
    <property type="match status" value="1"/>
</dbReference>
<dbReference type="Gene3D" id="1.25.40.10">
    <property type="entry name" value="Tetratricopeptide repeat domain"/>
    <property type="match status" value="1"/>
</dbReference>
<reference evidence="7" key="1">
    <citation type="submission" date="2014-12" db="EMBL/GenBank/DDBJ databases">
        <title>Insight into the proteome of Arion vulgaris.</title>
        <authorList>
            <person name="Aradska J."/>
            <person name="Bulat T."/>
            <person name="Smidak R."/>
            <person name="Sarate P."/>
            <person name="Gangsoo J."/>
            <person name="Sialana F."/>
            <person name="Bilban M."/>
            <person name="Lubec G."/>
        </authorList>
    </citation>
    <scope>NUCLEOTIDE SEQUENCE</scope>
    <source>
        <tissue evidence="7">Skin</tissue>
    </source>
</reference>
<dbReference type="AlphaFoldDB" id="A0A0B6XYW7"/>
<dbReference type="PROSITE" id="PS50089">
    <property type="entry name" value="ZF_RING_2"/>
    <property type="match status" value="1"/>
</dbReference>
<name>A0A0B6XYW7_9EUPU</name>
<keyword evidence="3" id="KW-0862">Zinc</keyword>
<dbReference type="GO" id="GO:0061630">
    <property type="term" value="F:ubiquitin protein ligase activity"/>
    <property type="evidence" value="ECO:0007669"/>
    <property type="project" value="TreeGrafter"/>
</dbReference>
<dbReference type="Pfam" id="PF13445">
    <property type="entry name" value="zf-RING_UBOX"/>
    <property type="match status" value="1"/>
</dbReference>
<dbReference type="PROSITE" id="PS50005">
    <property type="entry name" value="TPR"/>
    <property type="match status" value="1"/>
</dbReference>
<organism evidence="7">
    <name type="scientific">Arion vulgaris</name>
    <dbReference type="NCBI Taxonomy" id="1028688"/>
    <lineage>
        <taxon>Eukaryota</taxon>
        <taxon>Metazoa</taxon>
        <taxon>Spiralia</taxon>
        <taxon>Lophotrochozoa</taxon>
        <taxon>Mollusca</taxon>
        <taxon>Gastropoda</taxon>
        <taxon>Heterobranchia</taxon>
        <taxon>Euthyneura</taxon>
        <taxon>Panpulmonata</taxon>
        <taxon>Eupulmonata</taxon>
        <taxon>Stylommatophora</taxon>
        <taxon>Helicina</taxon>
        <taxon>Arionoidea</taxon>
        <taxon>Arionidae</taxon>
        <taxon>Arion</taxon>
    </lineage>
</organism>
<dbReference type="PANTHER" id="PTHR23327">
    <property type="entry name" value="RING FINGER PROTEIN 127"/>
    <property type="match status" value="1"/>
</dbReference>
<dbReference type="InterPro" id="IPR058209">
    <property type="entry name" value="TPR_BSK1_C"/>
</dbReference>
<dbReference type="CDD" id="cd16513">
    <property type="entry name" value="RING-HC_LONFs_rpt1"/>
    <property type="match status" value="1"/>
</dbReference>
<evidence type="ECO:0000256" key="2">
    <source>
        <dbReference type="ARBA" id="ARBA00022771"/>
    </source>
</evidence>
<proteinExistence type="predicted"/>
<dbReference type="SUPFAM" id="SSF48452">
    <property type="entry name" value="TPR-like"/>
    <property type="match status" value="1"/>
</dbReference>
<dbReference type="Gene3D" id="3.30.40.10">
    <property type="entry name" value="Zinc/RING finger domain, C3HC4 (zinc finger)"/>
    <property type="match status" value="1"/>
</dbReference>
<dbReference type="GO" id="GO:0005737">
    <property type="term" value="C:cytoplasm"/>
    <property type="evidence" value="ECO:0007669"/>
    <property type="project" value="UniProtKB-ARBA"/>
</dbReference>
<evidence type="ECO:0000256" key="1">
    <source>
        <dbReference type="ARBA" id="ARBA00022723"/>
    </source>
</evidence>
<dbReference type="SMART" id="SM00184">
    <property type="entry name" value="RING"/>
    <property type="match status" value="1"/>
</dbReference>
<evidence type="ECO:0000313" key="7">
    <source>
        <dbReference type="EMBL" id="CEK48450.1"/>
    </source>
</evidence>
<dbReference type="InterPro" id="IPR013083">
    <property type="entry name" value="Znf_RING/FYVE/PHD"/>
</dbReference>